<dbReference type="Proteomes" id="UP000053593">
    <property type="component" value="Unassembled WGS sequence"/>
</dbReference>
<name>A0A0D0CNR0_9AGAR</name>
<dbReference type="PANTHER" id="PTHR31118:SF12">
    <property type="entry name" value="CYCLASE-LIKE PROTEIN 2"/>
    <property type="match status" value="1"/>
</dbReference>
<evidence type="ECO:0000313" key="3">
    <source>
        <dbReference type="Proteomes" id="UP000053593"/>
    </source>
</evidence>
<accession>A0A0D0CNR0</accession>
<dbReference type="OrthoDB" id="7108654at2759"/>
<keyword evidence="3" id="KW-1185">Reference proteome</keyword>
<dbReference type="EMBL" id="KN834794">
    <property type="protein sequence ID" value="KIK56923.1"/>
    <property type="molecule type" value="Genomic_DNA"/>
</dbReference>
<gene>
    <name evidence="2" type="ORF">GYMLUDRAFT_61758</name>
</gene>
<proteinExistence type="inferred from homology"/>
<dbReference type="InterPro" id="IPR007325">
    <property type="entry name" value="KFase/CYL"/>
</dbReference>
<dbReference type="GO" id="GO:0019441">
    <property type="term" value="P:L-tryptophan catabolic process to kynurenine"/>
    <property type="evidence" value="ECO:0007669"/>
    <property type="project" value="InterPro"/>
</dbReference>
<dbReference type="AlphaFoldDB" id="A0A0D0CNR0"/>
<dbReference type="SUPFAM" id="SSF102198">
    <property type="entry name" value="Putative cyclase"/>
    <property type="match status" value="1"/>
</dbReference>
<reference evidence="2 3" key="1">
    <citation type="submission" date="2014-04" db="EMBL/GenBank/DDBJ databases">
        <title>Evolutionary Origins and Diversification of the Mycorrhizal Mutualists.</title>
        <authorList>
            <consortium name="DOE Joint Genome Institute"/>
            <consortium name="Mycorrhizal Genomics Consortium"/>
            <person name="Kohler A."/>
            <person name="Kuo A."/>
            <person name="Nagy L.G."/>
            <person name="Floudas D."/>
            <person name="Copeland A."/>
            <person name="Barry K.W."/>
            <person name="Cichocki N."/>
            <person name="Veneault-Fourrey C."/>
            <person name="LaButti K."/>
            <person name="Lindquist E.A."/>
            <person name="Lipzen A."/>
            <person name="Lundell T."/>
            <person name="Morin E."/>
            <person name="Murat C."/>
            <person name="Riley R."/>
            <person name="Ohm R."/>
            <person name="Sun H."/>
            <person name="Tunlid A."/>
            <person name="Henrissat B."/>
            <person name="Grigoriev I.V."/>
            <person name="Hibbett D.S."/>
            <person name="Martin F."/>
        </authorList>
    </citation>
    <scope>NUCLEOTIDE SEQUENCE [LARGE SCALE GENOMIC DNA]</scope>
    <source>
        <strain evidence="2 3">FD-317 M1</strain>
    </source>
</reference>
<dbReference type="HOGENOM" id="CLU_030671_3_0_1"/>
<dbReference type="PANTHER" id="PTHR31118">
    <property type="entry name" value="CYCLASE-LIKE PROTEIN 2"/>
    <property type="match status" value="1"/>
</dbReference>
<evidence type="ECO:0000313" key="2">
    <source>
        <dbReference type="EMBL" id="KIK56923.1"/>
    </source>
</evidence>
<dbReference type="GO" id="GO:0004061">
    <property type="term" value="F:arylformamidase activity"/>
    <property type="evidence" value="ECO:0007669"/>
    <property type="project" value="InterPro"/>
</dbReference>
<protein>
    <recommendedName>
        <fullName evidence="4">Arylformamidase</fullName>
    </recommendedName>
</protein>
<dbReference type="InterPro" id="IPR037175">
    <property type="entry name" value="KFase_sf"/>
</dbReference>
<organism evidence="2 3">
    <name type="scientific">Collybiopsis luxurians FD-317 M1</name>
    <dbReference type="NCBI Taxonomy" id="944289"/>
    <lineage>
        <taxon>Eukaryota</taxon>
        <taxon>Fungi</taxon>
        <taxon>Dikarya</taxon>
        <taxon>Basidiomycota</taxon>
        <taxon>Agaricomycotina</taxon>
        <taxon>Agaricomycetes</taxon>
        <taxon>Agaricomycetidae</taxon>
        <taxon>Agaricales</taxon>
        <taxon>Marasmiineae</taxon>
        <taxon>Omphalotaceae</taxon>
        <taxon>Collybiopsis</taxon>
        <taxon>Collybiopsis luxurians</taxon>
    </lineage>
</organism>
<dbReference type="Pfam" id="PF04199">
    <property type="entry name" value="Cyclase"/>
    <property type="match status" value="1"/>
</dbReference>
<evidence type="ECO:0008006" key="4">
    <source>
        <dbReference type="Google" id="ProtNLM"/>
    </source>
</evidence>
<sequence length="223" mass="24072">MSTPTTLVDLSHPLDPERMSIPPDLPQLSCCPIATVSKDGFSMHTVSLGSHTGTHVDAPSHFIADGKTIDQIPLSALVGPAIVLDLTSKGAKEVITWADIEKSPHADQIKAGVILLLHTGWSKHWASPGHIYWEHPYLSTDIAEKLIARGVNVIGVDFASPDESQFEPPWKFPFHRSFLGLGGFIVENLTNLEQLKGPGVMVNLLPINLVGSDGAPVRGLAWK</sequence>
<dbReference type="Gene3D" id="3.50.30.50">
    <property type="entry name" value="Putative cyclase"/>
    <property type="match status" value="1"/>
</dbReference>
<evidence type="ECO:0000256" key="1">
    <source>
        <dbReference type="ARBA" id="ARBA00007865"/>
    </source>
</evidence>
<comment type="similarity">
    <text evidence="1">Belongs to the Cyclase 1 superfamily.</text>
</comment>